<dbReference type="Proteomes" id="UP000634476">
    <property type="component" value="Unassembled WGS sequence"/>
</dbReference>
<feature type="domain" description="SWIM-type" evidence="3">
    <location>
        <begin position="42"/>
        <end position="85"/>
    </location>
</feature>
<comment type="caution">
    <text evidence="4">The sequence shown here is derived from an EMBL/GenBank/DDBJ whole genome shotgun (WGS) entry which is preliminary data.</text>
</comment>
<keyword evidence="1" id="KW-0863">Zinc-finger</keyword>
<name>A0A8J3T8D2_9ACTN</name>
<organism evidence="4 5">
    <name type="scientific">Planobispora takensis</name>
    <dbReference type="NCBI Taxonomy" id="1367882"/>
    <lineage>
        <taxon>Bacteria</taxon>
        <taxon>Bacillati</taxon>
        <taxon>Actinomycetota</taxon>
        <taxon>Actinomycetes</taxon>
        <taxon>Streptosporangiales</taxon>
        <taxon>Streptosporangiaceae</taxon>
        <taxon>Planobispora</taxon>
    </lineage>
</organism>
<evidence type="ECO:0000256" key="2">
    <source>
        <dbReference type="SAM" id="MobiDB-lite"/>
    </source>
</evidence>
<protein>
    <recommendedName>
        <fullName evidence="3">SWIM-type domain-containing protein</fullName>
    </recommendedName>
</protein>
<reference evidence="4" key="1">
    <citation type="submission" date="2021-01" db="EMBL/GenBank/DDBJ databases">
        <title>Whole genome shotgun sequence of Planobispora takensis NBRC 109077.</title>
        <authorList>
            <person name="Komaki H."/>
            <person name="Tamura T."/>
        </authorList>
    </citation>
    <scope>NUCLEOTIDE SEQUENCE</scope>
    <source>
        <strain evidence="4">NBRC 109077</strain>
    </source>
</reference>
<keyword evidence="1" id="KW-0862">Zinc</keyword>
<keyword evidence="5" id="KW-1185">Reference proteome</keyword>
<evidence type="ECO:0000313" key="4">
    <source>
        <dbReference type="EMBL" id="GII02794.1"/>
    </source>
</evidence>
<evidence type="ECO:0000256" key="1">
    <source>
        <dbReference type="PROSITE-ProRule" id="PRU00325"/>
    </source>
</evidence>
<accession>A0A8J3T8D2</accession>
<dbReference type="RefSeq" id="WP_203877118.1">
    <property type="nucleotide sequence ID" value="NZ_BOOK01000035.1"/>
</dbReference>
<dbReference type="PROSITE" id="PS50966">
    <property type="entry name" value="ZF_SWIM"/>
    <property type="match status" value="1"/>
</dbReference>
<dbReference type="AlphaFoldDB" id="A0A8J3T8D2"/>
<dbReference type="EMBL" id="BOOK01000035">
    <property type="protein sequence ID" value="GII02794.1"/>
    <property type="molecule type" value="Genomic_DNA"/>
</dbReference>
<evidence type="ECO:0000313" key="5">
    <source>
        <dbReference type="Proteomes" id="UP000634476"/>
    </source>
</evidence>
<gene>
    <name evidence="4" type="ORF">Pta02_48020</name>
</gene>
<dbReference type="InterPro" id="IPR007527">
    <property type="entry name" value="Znf_SWIM"/>
</dbReference>
<sequence>MRTDLLALTPDSLAALTNRGLVKRAAKELDNAAPRLRTDADGTVHGEFPDGPTAGLPPGGLDAGRCTCGATGVCRHLIGVIMAYQRAERPDEEVPVEQRADRPSEGSPAEQRAGEPGVELPAGRRVEGPGTGRPPARPSVSWSPGQVTDDELTARIGTRMMAAARRTEQAGYTARVRRATAADPVPQVELATATVRFLVPGDLGFVHTDTVAGSRDEIIALAVWAFRAADDGHPGVPDVRVDVGGVEAGTGSGLERALALAATVLHDGATHLGPSLQTTVADVRRHLDDAGLRWPLLAVDDLAEQLTAYHGRGAHYRPELLAGHIAELHARHRTVTRPDATLRSSVLGTAEAAETPLRRARLDSLGCRVRALGDQRIAEVYLAHGAGAMVLVLRRHWDGDADGAELSRRRIATTTLSALAAGNLVTESAVRSASRTVRLATGRISKTTVSPSRGAWDELPPSLVATDFAALARELDTLAPRPIRPRVEAELVRVVAVAGVESVTYAPGDQRLDAVILDRAGHAATVSATHTGAAPGRLDTLAAVLAGAEGELRFISGIVRRTAGNIVIEPVGLATGDRVVVPDLRPAGNSGRLTTTDAPPREPLAAALTDTRDLLAEAPHRGLNHLPPTYGGRLADAAHRLTALGLHRVAQAVTAFAATLTGDRDQRTEHAWVDAYLRLEIALDLC</sequence>
<dbReference type="GO" id="GO:0008270">
    <property type="term" value="F:zinc ion binding"/>
    <property type="evidence" value="ECO:0007669"/>
    <property type="project" value="UniProtKB-KW"/>
</dbReference>
<proteinExistence type="predicted"/>
<feature type="region of interest" description="Disordered" evidence="2">
    <location>
        <begin position="87"/>
        <end position="148"/>
    </location>
</feature>
<keyword evidence="1" id="KW-0479">Metal-binding</keyword>
<evidence type="ECO:0000259" key="3">
    <source>
        <dbReference type="PROSITE" id="PS50966"/>
    </source>
</evidence>